<dbReference type="PRINTS" id="PR00038">
    <property type="entry name" value="HTHLUXR"/>
</dbReference>
<dbReference type="GO" id="GO:0005737">
    <property type="term" value="C:cytoplasm"/>
    <property type="evidence" value="ECO:0007669"/>
    <property type="project" value="TreeGrafter"/>
</dbReference>
<dbReference type="AlphaFoldDB" id="A0A2T0TFX4"/>
<dbReference type="SUPFAM" id="SSF46894">
    <property type="entry name" value="C-terminal effector domain of the bipartite response regulators"/>
    <property type="match status" value="1"/>
</dbReference>
<dbReference type="RefSeq" id="WP_106186190.1">
    <property type="nucleotide sequence ID" value="NZ_PVTF01000002.1"/>
</dbReference>
<dbReference type="InterPro" id="IPR036388">
    <property type="entry name" value="WH-like_DNA-bd_sf"/>
</dbReference>
<dbReference type="GO" id="GO:0005524">
    <property type="term" value="F:ATP binding"/>
    <property type="evidence" value="ECO:0007669"/>
    <property type="project" value="UniProtKB-KW"/>
</dbReference>
<dbReference type="GO" id="GO:0004016">
    <property type="term" value="F:adenylate cyclase activity"/>
    <property type="evidence" value="ECO:0007669"/>
    <property type="project" value="TreeGrafter"/>
</dbReference>
<dbReference type="CDD" id="cd06170">
    <property type="entry name" value="LuxR_C_like"/>
    <property type="match status" value="1"/>
</dbReference>
<dbReference type="SUPFAM" id="SSF52540">
    <property type="entry name" value="P-loop containing nucleoside triphosphate hydrolases"/>
    <property type="match status" value="1"/>
</dbReference>
<evidence type="ECO:0000313" key="5">
    <source>
        <dbReference type="Proteomes" id="UP000239494"/>
    </source>
</evidence>
<feature type="domain" description="HTH luxR-type" evidence="3">
    <location>
        <begin position="842"/>
        <end position="906"/>
    </location>
</feature>
<dbReference type="PANTHER" id="PTHR16305:SF35">
    <property type="entry name" value="TRANSCRIPTIONAL ACTIVATOR DOMAIN"/>
    <property type="match status" value="1"/>
</dbReference>
<evidence type="ECO:0000313" key="4">
    <source>
        <dbReference type="EMBL" id="PRY44577.1"/>
    </source>
</evidence>
<reference evidence="4 5" key="1">
    <citation type="submission" date="2018-03" db="EMBL/GenBank/DDBJ databases">
        <title>Genomic Encyclopedia of Archaeal and Bacterial Type Strains, Phase II (KMG-II): from individual species to whole genera.</title>
        <authorList>
            <person name="Goeker M."/>
        </authorList>
    </citation>
    <scope>NUCLEOTIDE SEQUENCE [LARGE SCALE GENOMIC DNA]</scope>
    <source>
        <strain evidence="4 5">DSM 44720</strain>
    </source>
</reference>
<dbReference type="GO" id="GO:0006355">
    <property type="term" value="P:regulation of DNA-templated transcription"/>
    <property type="evidence" value="ECO:0007669"/>
    <property type="project" value="InterPro"/>
</dbReference>
<name>A0A2T0TFX4_9PSEU</name>
<dbReference type="OrthoDB" id="3656034at2"/>
<dbReference type="InterPro" id="IPR016032">
    <property type="entry name" value="Sig_transdc_resp-reg_C-effctor"/>
</dbReference>
<accession>A0A2T0TFX4</accession>
<dbReference type="PANTHER" id="PTHR16305">
    <property type="entry name" value="TESTICULAR SOLUBLE ADENYLYL CYCLASE"/>
    <property type="match status" value="1"/>
</dbReference>
<gene>
    <name evidence="4" type="ORF">CLV43_102142</name>
</gene>
<keyword evidence="2" id="KW-0067">ATP-binding</keyword>
<sequence length="906" mass="94597">MDGDNGGPALRGRRVEQDALDGLLRDVRAGRSRVLVLRGEAGAGKTALLDHLVGHARAVRVSRAAGVEPETEIAYSALQQLCAPLLDHLPALPAPQRDALGTAFGLGAGDPPQALVVGLAVLGLFAEAAAERPLVCVVDDVQWLDRMSEVILTFVARRLDAESVALVCAVRGPGDESILAGLPELRVAGLPAADARALLDSVLPGPVDDRVRDRVVAETRGNPLALLELPHGLTPAELAFGFGAPSATALVGKVEEGFLRRVTALPADTRTLLLTAAVEPTGDVTLLWRALDRLGVGPDAAAAAEAAGLVELGARVRFRHPLVRSACRRSADAAALREVHRALAQVTDPEQDPDRRAWHRAHAAVGPDEEVARELERSAGRALARGGRAAAAAFLERAAELTPDPKARAARALSAAHARFDSGAFPEASELLAAAELGPLDPVRKAGVERLRARIAFTLDRGRASGPPLLAAARRLAGLDLAAARDTYLTALGAAVHAGRLGGDRRRVAEATHEVPPGDEPAGALLTGLAAWTLDGYAPAVPLLRRALAGLTAEADLGLLWLTGPVSHELWDDVTWHRLTAPAVGFARTTGALSALPTALASRAGALVVAGRFGEASDLLDEAAALAQATGQAAHPFAALTLAAHQGRELPAAELVDAAVRDAEALGEGWLLGMAEYAEAVLANGLGHYPAAVDAARRAAGHDDLAVVNGALAELVEAADRAGDTTSATWARERLAERTGAAGTDWALGVQAVADALAGPPGQAEDRFREAVGRLGGDRLGLPLARARLLFGEWLRRENRRADARAELRAAHEAFTAMGAAGFAERAGRELAATGETVRKRTGAGLDELTPQEARIARMAAAGHTNPEIGAVLFLSPRTVEWHLRKVFTKLGVTSRRELATALRDR</sequence>
<dbReference type="GO" id="GO:0003677">
    <property type="term" value="F:DNA binding"/>
    <property type="evidence" value="ECO:0007669"/>
    <property type="project" value="InterPro"/>
</dbReference>
<proteinExistence type="predicted"/>
<dbReference type="Pfam" id="PF13191">
    <property type="entry name" value="AAA_16"/>
    <property type="match status" value="1"/>
</dbReference>
<dbReference type="Proteomes" id="UP000239494">
    <property type="component" value="Unassembled WGS sequence"/>
</dbReference>
<evidence type="ECO:0000259" key="3">
    <source>
        <dbReference type="PROSITE" id="PS50043"/>
    </source>
</evidence>
<evidence type="ECO:0000256" key="2">
    <source>
        <dbReference type="ARBA" id="ARBA00022840"/>
    </source>
</evidence>
<dbReference type="InterPro" id="IPR027417">
    <property type="entry name" value="P-loop_NTPase"/>
</dbReference>
<organism evidence="4 5">
    <name type="scientific">Umezawaea tangerina</name>
    <dbReference type="NCBI Taxonomy" id="84725"/>
    <lineage>
        <taxon>Bacteria</taxon>
        <taxon>Bacillati</taxon>
        <taxon>Actinomycetota</taxon>
        <taxon>Actinomycetes</taxon>
        <taxon>Pseudonocardiales</taxon>
        <taxon>Pseudonocardiaceae</taxon>
        <taxon>Umezawaea</taxon>
    </lineage>
</organism>
<comment type="caution">
    <text evidence="4">The sequence shown here is derived from an EMBL/GenBank/DDBJ whole genome shotgun (WGS) entry which is preliminary data.</text>
</comment>
<evidence type="ECO:0000256" key="1">
    <source>
        <dbReference type="ARBA" id="ARBA00022741"/>
    </source>
</evidence>
<dbReference type="PROSITE" id="PS50043">
    <property type="entry name" value="HTH_LUXR_2"/>
    <property type="match status" value="1"/>
</dbReference>
<keyword evidence="5" id="KW-1185">Reference proteome</keyword>
<dbReference type="EMBL" id="PVTF01000002">
    <property type="protein sequence ID" value="PRY44577.1"/>
    <property type="molecule type" value="Genomic_DNA"/>
</dbReference>
<dbReference type="InterPro" id="IPR000792">
    <property type="entry name" value="Tscrpt_reg_LuxR_C"/>
</dbReference>
<dbReference type="Gene3D" id="1.10.10.10">
    <property type="entry name" value="Winged helix-like DNA-binding domain superfamily/Winged helix DNA-binding domain"/>
    <property type="match status" value="1"/>
</dbReference>
<protein>
    <submittedName>
        <fullName evidence="4">Regulatory LuxR family protein</fullName>
    </submittedName>
</protein>
<dbReference type="InterPro" id="IPR041664">
    <property type="entry name" value="AAA_16"/>
</dbReference>
<dbReference type="Pfam" id="PF00196">
    <property type="entry name" value="GerE"/>
    <property type="match status" value="1"/>
</dbReference>
<dbReference type="SMART" id="SM00421">
    <property type="entry name" value="HTH_LUXR"/>
    <property type="match status" value="1"/>
</dbReference>
<keyword evidence="1" id="KW-0547">Nucleotide-binding</keyword>